<protein>
    <submittedName>
        <fullName evidence="8">AP-4 complex subunit mu-like</fullName>
    </submittedName>
</protein>
<dbReference type="Gene3D" id="2.60.40.1170">
    <property type="entry name" value="Mu homology domain, subdomain B"/>
    <property type="match status" value="2"/>
</dbReference>
<dbReference type="PANTHER" id="PTHR10529">
    <property type="entry name" value="AP COMPLEX SUBUNIT MU"/>
    <property type="match status" value="1"/>
</dbReference>
<dbReference type="PROSITE" id="PS51072">
    <property type="entry name" value="MHD"/>
    <property type="match status" value="1"/>
</dbReference>
<sequence length="308" mass="34593">MLTTICDGNLEVPDFGFPQNTSTDTLKAYIHNDPILIKGERQPGEVASGLFGADHRVAPSSAANKPISASRQLQSTHKNEIFVDVIERLTVLIASNGNVIRSEIDGLMQMKSFLIGSPEIQLGLNEDIHIRAGVSNIGCNNQVTLEDINFHQSVKLNEFDNNKILKVNPPEGEFTVLSYHMSGDFPSSLPFVIYPYIEEIPDKGVVTYVTGVGESAEYKQSEKAVVWKIKKIPGLSDVTAKFKVSVSDWNKKNRMEIGPISMEFEIPNFVLSHLQIRFLKLFDREHSYVPLRWVRYVTHSDSYVVRLI</sequence>
<evidence type="ECO:0000256" key="1">
    <source>
        <dbReference type="ARBA" id="ARBA00004308"/>
    </source>
</evidence>
<feature type="domain" description="MHD" evidence="6">
    <location>
        <begin position="78"/>
        <end position="306"/>
    </location>
</feature>
<dbReference type="SUPFAM" id="SSF49447">
    <property type="entry name" value="Second domain of Mu2 adaptin subunit (ap50) of ap2 adaptor"/>
    <property type="match status" value="1"/>
</dbReference>
<evidence type="ECO:0000259" key="6">
    <source>
        <dbReference type="PROSITE" id="PS51072"/>
    </source>
</evidence>
<keyword evidence="7" id="KW-1185">Reference proteome</keyword>
<evidence type="ECO:0000313" key="7">
    <source>
        <dbReference type="Proteomes" id="UP000694865"/>
    </source>
</evidence>
<keyword evidence="2 5" id="KW-0813">Transport</keyword>
<evidence type="ECO:0000313" key="8">
    <source>
        <dbReference type="RefSeq" id="XP_006813720.1"/>
    </source>
</evidence>
<evidence type="ECO:0000256" key="5">
    <source>
        <dbReference type="PIRNR" id="PIRNR005992"/>
    </source>
</evidence>
<gene>
    <name evidence="8" type="primary">LOC102805877</name>
</gene>
<accession>A0ABM0M129</accession>
<dbReference type="RefSeq" id="XP_006813720.1">
    <property type="nucleotide sequence ID" value="XM_006813657.1"/>
</dbReference>
<evidence type="ECO:0000256" key="3">
    <source>
        <dbReference type="ARBA" id="ARBA00022927"/>
    </source>
</evidence>
<name>A0ABM0M129_SACKO</name>
<organism evidence="7 8">
    <name type="scientific">Saccoglossus kowalevskii</name>
    <name type="common">Acorn worm</name>
    <dbReference type="NCBI Taxonomy" id="10224"/>
    <lineage>
        <taxon>Eukaryota</taxon>
        <taxon>Metazoa</taxon>
        <taxon>Hemichordata</taxon>
        <taxon>Enteropneusta</taxon>
        <taxon>Harrimaniidae</taxon>
        <taxon>Saccoglossus</taxon>
    </lineage>
</organism>
<keyword evidence="4" id="KW-0472">Membrane</keyword>
<dbReference type="InterPro" id="IPR028565">
    <property type="entry name" value="MHD"/>
</dbReference>
<dbReference type="PIRSF" id="PIRSF005992">
    <property type="entry name" value="Clathrin_mu"/>
    <property type="match status" value="1"/>
</dbReference>
<proteinExistence type="inferred from homology"/>
<dbReference type="InterPro" id="IPR036168">
    <property type="entry name" value="AP2_Mu_C_sf"/>
</dbReference>
<reference evidence="8" key="1">
    <citation type="submission" date="2025-08" db="UniProtKB">
        <authorList>
            <consortium name="RefSeq"/>
        </authorList>
    </citation>
    <scope>IDENTIFICATION</scope>
    <source>
        <tissue evidence="8">Testes</tissue>
    </source>
</reference>
<dbReference type="PRINTS" id="PR00314">
    <property type="entry name" value="CLATHRINADPT"/>
</dbReference>
<dbReference type="Proteomes" id="UP000694865">
    <property type="component" value="Unplaced"/>
</dbReference>
<dbReference type="InterPro" id="IPR050431">
    <property type="entry name" value="Adaptor_comp_med_subunit"/>
</dbReference>
<keyword evidence="3 5" id="KW-0653">Protein transport</keyword>
<dbReference type="Pfam" id="PF00928">
    <property type="entry name" value="Adap_comp_sub"/>
    <property type="match status" value="2"/>
</dbReference>
<comment type="similarity">
    <text evidence="5">Belongs to the adaptor complexes medium subunit family.</text>
</comment>
<dbReference type="GeneID" id="102805877"/>
<comment type="subcellular location">
    <subcellularLocation>
        <location evidence="1">Endomembrane system</location>
    </subcellularLocation>
</comment>
<evidence type="ECO:0000256" key="4">
    <source>
        <dbReference type="ARBA" id="ARBA00023136"/>
    </source>
</evidence>
<dbReference type="InterPro" id="IPR001392">
    <property type="entry name" value="Clathrin_mu"/>
</dbReference>
<evidence type="ECO:0000256" key="2">
    <source>
        <dbReference type="ARBA" id="ARBA00022448"/>
    </source>
</evidence>